<evidence type="ECO:0000313" key="6">
    <source>
        <dbReference type="Proteomes" id="UP001499994"/>
    </source>
</evidence>
<evidence type="ECO:0000256" key="2">
    <source>
        <dbReference type="ARBA" id="ARBA00023125"/>
    </source>
</evidence>
<evidence type="ECO:0000256" key="3">
    <source>
        <dbReference type="ARBA" id="ARBA00023163"/>
    </source>
</evidence>
<dbReference type="SUPFAM" id="SSF46785">
    <property type="entry name" value="Winged helix' DNA-binding domain"/>
    <property type="match status" value="2"/>
</dbReference>
<dbReference type="InterPro" id="IPR008920">
    <property type="entry name" value="TF_FadR/GntR_C"/>
</dbReference>
<dbReference type="PROSITE" id="PS50949">
    <property type="entry name" value="HTH_GNTR"/>
    <property type="match status" value="1"/>
</dbReference>
<comment type="caution">
    <text evidence="5">The sequence shown here is derived from an EMBL/GenBank/DDBJ whole genome shotgun (WGS) entry which is preliminary data.</text>
</comment>
<keyword evidence="3" id="KW-0804">Transcription</keyword>
<sequence>MLGYKRMEKAIAEKNGGETRAAARYETIRQVLDDAIRSGAVPAGLVLLEGPLAEVFGTSRVPVRRALGLLHEEGLITRFEGRGFMVAGAGQTVEPQRLPLNRAVLGLDQQEALVDTRSTGEKVFSDLQEALSTCMVFGHYQVNEGHAAAFYNVSRSIIREALMRLRDRGLVEKEPYSQWLVGPLTARQIADHYEIRASLEPIALRKAAPGVAREQLLAALARLEQLEQGRFSLALLEQVEEDLHILCLAPAGNKTLLAMLRQSQSPLIVTRIFYDTLGVNVEAAMLNEHLLVLQLLLQGAYDSAALGLQEHLNRAQTRTLQRLKVLSVLPEPDLPPYLLRLS</sequence>
<accession>A0ABP7KUN0</accession>
<gene>
    <name evidence="5" type="ORF">GCM10022405_12530</name>
</gene>
<keyword evidence="6" id="KW-1185">Reference proteome</keyword>
<protein>
    <submittedName>
        <fullName evidence="5">GntR family transcriptional regulator</fullName>
    </submittedName>
</protein>
<dbReference type="SMART" id="SM00895">
    <property type="entry name" value="FCD"/>
    <property type="match status" value="1"/>
</dbReference>
<evidence type="ECO:0000256" key="1">
    <source>
        <dbReference type="ARBA" id="ARBA00023015"/>
    </source>
</evidence>
<dbReference type="InterPro" id="IPR036390">
    <property type="entry name" value="WH_DNA-bd_sf"/>
</dbReference>
<proteinExistence type="predicted"/>
<dbReference type="Proteomes" id="UP001499994">
    <property type="component" value="Unassembled WGS sequence"/>
</dbReference>
<dbReference type="InterPro" id="IPR011711">
    <property type="entry name" value="GntR_C"/>
</dbReference>
<evidence type="ECO:0000313" key="5">
    <source>
        <dbReference type="EMBL" id="GAA3888498.1"/>
    </source>
</evidence>
<organism evidence="5 6">
    <name type="scientific">Gibbsiella dentisursi</name>
    <dbReference type="NCBI Taxonomy" id="796890"/>
    <lineage>
        <taxon>Bacteria</taxon>
        <taxon>Pseudomonadati</taxon>
        <taxon>Pseudomonadota</taxon>
        <taxon>Gammaproteobacteria</taxon>
        <taxon>Enterobacterales</taxon>
        <taxon>Yersiniaceae</taxon>
        <taxon>Gibbsiella</taxon>
    </lineage>
</organism>
<dbReference type="Pfam" id="PF07729">
    <property type="entry name" value="FCD"/>
    <property type="match status" value="1"/>
</dbReference>
<evidence type="ECO:0000259" key="4">
    <source>
        <dbReference type="PROSITE" id="PS50949"/>
    </source>
</evidence>
<dbReference type="InterPro" id="IPR036388">
    <property type="entry name" value="WH-like_DNA-bd_sf"/>
</dbReference>
<dbReference type="SMART" id="SM00345">
    <property type="entry name" value="HTH_GNTR"/>
    <property type="match status" value="2"/>
</dbReference>
<dbReference type="PANTHER" id="PTHR43537">
    <property type="entry name" value="TRANSCRIPTIONAL REGULATOR, GNTR FAMILY"/>
    <property type="match status" value="1"/>
</dbReference>
<dbReference type="InterPro" id="IPR000524">
    <property type="entry name" value="Tscrpt_reg_HTH_GntR"/>
</dbReference>
<keyword evidence="2" id="KW-0238">DNA-binding</keyword>
<reference evidence="6" key="1">
    <citation type="journal article" date="2019" name="Int. J. Syst. Evol. Microbiol.">
        <title>The Global Catalogue of Microorganisms (GCM) 10K type strain sequencing project: providing services to taxonomists for standard genome sequencing and annotation.</title>
        <authorList>
            <consortium name="The Broad Institute Genomics Platform"/>
            <consortium name="The Broad Institute Genome Sequencing Center for Infectious Disease"/>
            <person name="Wu L."/>
            <person name="Ma J."/>
        </authorList>
    </citation>
    <scope>NUCLEOTIDE SEQUENCE [LARGE SCALE GENOMIC DNA]</scope>
    <source>
        <strain evidence="6">JCM 17201</strain>
    </source>
</reference>
<dbReference type="Gene3D" id="1.10.10.10">
    <property type="entry name" value="Winged helix-like DNA-binding domain superfamily/Winged helix DNA-binding domain"/>
    <property type="match status" value="2"/>
</dbReference>
<dbReference type="EMBL" id="BAABDG010000002">
    <property type="protein sequence ID" value="GAA3888498.1"/>
    <property type="molecule type" value="Genomic_DNA"/>
</dbReference>
<dbReference type="PANTHER" id="PTHR43537:SF24">
    <property type="entry name" value="GLUCONATE OPERON TRANSCRIPTIONAL REPRESSOR"/>
    <property type="match status" value="1"/>
</dbReference>
<keyword evidence="1" id="KW-0805">Transcription regulation</keyword>
<dbReference type="SUPFAM" id="SSF48008">
    <property type="entry name" value="GntR ligand-binding domain-like"/>
    <property type="match status" value="1"/>
</dbReference>
<feature type="domain" description="HTH gntR-type" evidence="4">
    <location>
        <begin position="22"/>
        <end position="89"/>
    </location>
</feature>
<dbReference type="Gene3D" id="1.20.120.530">
    <property type="entry name" value="GntR ligand-binding domain-like"/>
    <property type="match status" value="1"/>
</dbReference>
<dbReference type="Pfam" id="PF00392">
    <property type="entry name" value="GntR"/>
    <property type="match status" value="1"/>
</dbReference>
<name>A0ABP7KUN0_9GAMM</name>